<dbReference type="Pfam" id="PF00300">
    <property type="entry name" value="His_Phos_1"/>
    <property type="match status" value="1"/>
</dbReference>
<sequence length="231" mass="26384">MITYKLHLIRHGQTEGNQKGLFVGRTDMPVSEEGFDELSRLRDTYEYPRVGAVYTSPLRRCIQTAEFLYPNNMLTVVDDLQEMDFGEFEGKSVAELEDNEDFGRWLADSAHNAPPGGETGLQMAERLMKALSEIFAHMMQNRITSAAVVTHGGVIMTLLTAFGYPKRELGSWSVENGKGYTILMSPQMWMRDNSFEIYDTVPSMLEEGDNRWDTRSWAMDLEDLEDLEDEE</sequence>
<dbReference type="EMBL" id="JACSNR010000002">
    <property type="protein sequence ID" value="MBM6922698.1"/>
    <property type="molecule type" value="Genomic_DNA"/>
</dbReference>
<organism evidence="1 2">
    <name type="scientific">Hydrogenoanaerobacterium saccharovorans</name>
    <dbReference type="NCBI Taxonomy" id="474960"/>
    <lineage>
        <taxon>Bacteria</taxon>
        <taxon>Bacillati</taxon>
        <taxon>Bacillota</taxon>
        <taxon>Clostridia</taxon>
        <taxon>Eubacteriales</taxon>
        <taxon>Oscillospiraceae</taxon>
        <taxon>Hydrogenoanaerobacterium</taxon>
    </lineage>
</organism>
<dbReference type="CDD" id="cd07067">
    <property type="entry name" value="HP_PGM_like"/>
    <property type="match status" value="1"/>
</dbReference>
<dbReference type="SMART" id="SM00855">
    <property type="entry name" value="PGAM"/>
    <property type="match status" value="1"/>
</dbReference>
<gene>
    <name evidence="1" type="ORF">H9X81_03190</name>
</gene>
<protein>
    <submittedName>
        <fullName evidence="1">Histidine phosphatase family protein</fullName>
    </submittedName>
</protein>
<evidence type="ECO:0000313" key="2">
    <source>
        <dbReference type="Proteomes" id="UP000724149"/>
    </source>
</evidence>
<dbReference type="Gene3D" id="3.40.50.1240">
    <property type="entry name" value="Phosphoglycerate mutase-like"/>
    <property type="match status" value="1"/>
</dbReference>
<dbReference type="InterPro" id="IPR001345">
    <property type="entry name" value="PG/BPGM_mutase_AS"/>
</dbReference>
<dbReference type="SUPFAM" id="SSF53254">
    <property type="entry name" value="Phosphoglycerate mutase-like"/>
    <property type="match status" value="1"/>
</dbReference>
<dbReference type="InterPro" id="IPR013078">
    <property type="entry name" value="His_Pase_superF_clade-1"/>
</dbReference>
<name>A0ABS2GLL6_9FIRM</name>
<proteinExistence type="predicted"/>
<dbReference type="Proteomes" id="UP000724149">
    <property type="component" value="Unassembled WGS sequence"/>
</dbReference>
<dbReference type="PANTHER" id="PTHR48100:SF59">
    <property type="entry name" value="ADENOSYLCOBALAMIN_ALPHA-RIBAZOLE PHOSPHATASE"/>
    <property type="match status" value="1"/>
</dbReference>
<dbReference type="RefSeq" id="WP_191392233.1">
    <property type="nucleotide sequence ID" value="NZ_JACSNR010000002.1"/>
</dbReference>
<reference evidence="1 2" key="1">
    <citation type="journal article" date="2021" name="Sci. Rep.">
        <title>The distribution of antibiotic resistance genes in chicken gut microbiota commensals.</title>
        <authorList>
            <person name="Juricova H."/>
            <person name="Matiasovicova J."/>
            <person name="Kubasova T."/>
            <person name="Cejkova D."/>
            <person name="Rychlik I."/>
        </authorList>
    </citation>
    <scope>NUCLEOTIDE SEQUENCE [LARGE SCALE GENOMIC DNA]</scope>
    <source>
        <strain evidence="1 2">An564</strain>
    </source>
</reference>
<dbReference type="InterPro" id="IPR050275">
    <property type="entry name" value="PGM_Phosphatase"/>
</dbReference>
<dbReference type="PANTHER" id="PTHR48100">
    <property type="entry name" value="BROAD-SPECIFICITY PHOSPHATASE YOR283W-RELATED"/>
    <property type="match status" value="1"/>
</dbReference>
<accession>A0ABS2GLL6</accession>
<evidence type="ECO:0000313" key="1">
    <source>
        <dbReference type="EMBL" id="MBM6922698.1"/>
    </source>
</evidence>
<keyword evidence="2" id="KW-1185">Reference proteome</keyword>
<dbReference type="InterPro" id="IPR029033">
    <property type="entry name" value="His_PPase_superfam"/>
</dbReference>
<comment type="caution">
    <text evidence="1">The sequence shown here is derived from an EMBL/GenBank/DDBJ whole genome shotgun (WGS) entry which is preliminary data.</text>
</comment>
<dbReference type="PROSITE" id="PS00175">
    <property type="entry name" value="PG_MUTASE"/>
    <property type="match status" value="1"/>
</dbReference>